<evidence type="ECO:0000256" key="1">
    <source>
        <dbReference type="SAM" id="MobiDB-lite"/>
    </source>
</evidence>
<accession>A0A4V1BMK8</accession>
<organism evidence="3 4">
    <name type="scientific">Nocardioides seonyuensis</name>
    <dbReference type="NCBI Taxonomy" id="2518371"/>
    <lineage>
        <taxon>Bacteria</taxon>
        <taxon>Bacillati</taxon>
        <taxon>Actinomycetota</taxon>
        <taxon>Actinomycetes</taxon>
        <taxon>Propionibacteriales</taxon>
        <taxon>Nocardioidaceae</taxon>
        <taxon>Nocardioides</taxon>
    </lineage>
</organism>
<dbReference type="InterPro" id="IPR046291">
    <property type="entry name" value="DUF6328"/>
</dbReference>
<dbReference type="RefSeq" id="WP_135268707.1">
    <property type="nucleotide sequence ID" value="NZ_CP038436.1"/>
</dbReference>
<dbReference type="OrthoDB" id="3625784at2"/>
<keyword evidence="2" id="KW-1133">Transmembrane helix</keyword>
<sequence>MTSKVTDHESDDSRRERNETPAERADRNWNELLQELRVSQTGVQLLAGFLVTLPFQSRFESLTDFQKDWYLGLLGLAFLTVGVTLTPVAIHRRLFGGGAKREIVSAAHVMTGLVLALISMLLGGIAFLVVDVVLSRTEAAFAGGGSLAVLLLLLVVVPRVVNQRFQRSR</sequence>
<keyword evidence="4" id="KW-1185">Reference proteome</keyword>
<feature type="transmembrane region" description="Helical" evidence="2">
    <location>
        <begin position="69"/>
        <end position="90"/>
    </location>
</feature>
<protein>
    <submittedName>
        <fullName evidence="3">Sodium:proton antiporter</fullName>
    </submittedName>
</protein>
<dbReference type="KEGG" id="nsn:EXE58_15500"/>
<gene>
    <name evidence="3" type="ORF">EXE58_15500</name>
</gene>
<feature type="transmembrane region" description="Helical" evidence="2">
    <location>
        <begin position="111"/>
        <end position="134"/>
    </location>
</feature>
<evidence type="ECO:0000313" key="3">
    <source>
        <dbReference type="EMBL" id="QBX56722.1"/>
    </source>
</evidence>
<evidence type="ECO:0000313" key="4">
    <source>
        <dbReference type="Proteomes" id="UP000294853"/>
    </source>
</evidence>
<dbReference type="Proteomes" id="UP000294853">
    <property type="component" value="Chromosome"/>
</dbReference>
<evidence type="ECO:0000256" key="2">
    <source>
        <dbReference type="SAM" id="Phobius"/>
    </source>
</evidence>
<keyword evidence="2" id="KW-0812">Transmembrane</keyword>
<dbReference type="Pfam" id="PF19853">
    <property type="entry name" value="DUF6328"/>
    <property type="match status" value="1"/>
</dbReference>
<keyword evidence="2" id="KW-0472">Membrane</keyword>
<dbReference type="AlphaFoldDB" id="A0A4V1BMK8"/>
<feature type="transmembrane region" description="Helical" evidence="2">
    <location>
        <begin position="140"/>
        <end position="161"/>
    </location>
</feature>
<name>A0A4V1BMK8_9ACTN</name>
<dbReference type="EMBL" id="CP038436">
    <property type="protein sequence ID" value="QBX56722.1"/>
    <property type="molecule type" value="Genomic_DNA"/>
</dbReference>
<proteinExistence type="predicted"/>
<feature type="region of interest" description="Disordered" evidence="1">
    <location>
        <begin position="1"/>
        <end position="24"/>
    </location>
</feature>
<reference evidence="3 4" key="1">
    <citation type="submission" date="2019-03" db="EMBL/GenBank/DDBJ databases">
        <title>Three New Species of Nocardioides, Nocardioides euryhalodurans sp. nov., Nocardioides seonyuensis sp. nov. and Nocardioides eburneoflavus sp. nov. Iolated from Soil.</title>
        <authorList>
            <person name="Roh S.G."/>
            <person name="Lee C."/>
            <person name="Kim M.-K."/>
            <person name="Kim S.B."/>
        </authorList>
    </citation>
    <scope>NUCLEOTIDE SEQUENCE [LARGE SCALE GENOMIC DNA]</scope>
    <source>
        <strain evidence="3 4">MMS17-SY207-3</strain>
    </source>
</reference>